<dbReference type="InterPro" id="IPR004536">
    <property type="entry name" value="SPS/SelD"/>
</dbReference>
<name>A0A2U9IJ55_9CREN</name>
<dbReference type="InterPro" id="IPR010918">
    <property type="entry name" value="PurM-like_C_dom"/>
</dbReference>
<dbReference type="GO" id="GO:0016260">
    <property type="term" value="P:selenocysteine biosynthetic process"/>
    <property type="evidence" value="ECO:0007669"/>
    <property type="project" value="TreeGrafter"/>
</dbReference>
<sequence length="464" mass="52148">MYMEEVFERFKENLERYKKMGLNPLSLATGCAVKVDLIDTVYPALEKIKEKLIENNIEVLPREDADIFVSKELIETKRVIGEGSFDADRAISLIQVNQETAGNPEKFANFLLRAYTSIKTNRKLTIGKGHSIVTTVPKAEVAVIDLVKLEGKDTNSYTLANNDTIQIVDPLDDPGSQMQVDVAISNSLNDLFTKGAFQNLRMTPLYDSPDIDLKERLRKNFYNFSKKYNIEINDDVQPNTGTLMIGATVFGESDHELPIYYNKVEEGDVIIVSREIGELTPINVYMWVLAAPEILDVMESKGISFERLEKAKKKALDLMRVPNLGTAKVIYSYLPEFKKVFDRENHITMTTDVTGPGIFVIKEFAEKAGVDVKLEEIPVIDKDIAEFATESFIIPNSTAGTNGGIVIFSSKKIADDIVEDLHKAGMNPKIIGKVLRKGSGTVYVNSEIEKFIHRKNILKYFKII</sequence>
<keyword evidence="1" id="KW-0547">Nucleotide-binding</keyword>
<dbReference type="EMBL" id="CP029289">
    <property type="protein sequence ID" value="AWR96050.1"/>
    <property type="molecule type" value="Genomic_DNA"/>
</dbReference>
<dbReference type="OrthoDB" id="6643at2157"/>
<dbReference type="PANTHER" id="PTHR10256">
    <property type="entry name" value="SELENIDE, WATER DIKINASE"/>
    <property type="match status" value="1"/>
</dbReference>
<gene>
    <name evidence="4" type="ORF">DFR85_13930</name>
</gene>
<keyword evidence="2" id="KW-0067">ATP-binding</keyword>
<evidence type="ECO:0000259" key="3">
    <source>
        <dbReference type="Pfam" id="PF02769"/>
    </source>
</evidence>
<dbReference type="SUPFAM" id="SSF56042">
    <property type="entry name" value="PurM C-terminal domain-like"/>
    <property type="match status" value="1"/>
</dbReference>
<reference evidence="4 5" key="1">
    <citation type="submission" date="2018-05" db="EMBL/GenBank/DDBJ databases">
        <title>Complete Genome Sequences of Extremely Thermoacidophilic, Metal-Mobilizing Type-Strain Members of the Archaeal Family Sulfolobaceae: Acidianus brierleyi DSM-1651T, Acidianus sulfidivorans DSM-18786T, Metallosphaera hakonensis DSM-7519T, and Metallosphaera prunae DSM-10039T.</title>
        <authorList>
            <person name="Counts J.A."/>
            <person name="Kelly R.M."/>
        </authorList>
    </citation>
    <scope>NUCLEOTIDE SEQUENCE [LARGE SCALE GENOMIC DNA]</scope>
    <source>
        <strain evidence="4 5">DSM 1651</strain>
    </source>
</reference>
<accession>A0A2U9IJ55</accession>
<dbReference type="Proteomes" id="UP000248044">
    <property type="component" value="Chromosome"/>
</dbReference>
<protein>
    <submittedName>
        <fullName evidence="4">Selenophosphate synthetase</fullName>
    </submittedName>
</protein>
<dbReference type="Gene3D" id="3.90.650.10">
    <property type="entry name" value="PurM-like C-terminal domain"/>
    <property type="match status" value="1"/>
</dbReference>
<dbReference type="Pfam" id="PF02769">
    <property type="entry name" value="AIRS_C"/>
    <property type="match status" value="1"/>
</dbReference>
<evidence type="ECO:0000256" key="2">
    <source>
        <dbReference type="ARBA" id="ARBA00022840"/>
    </source>
</evidence>
<evidence type="ECO:0000256" key="1">
    <source>
        <dbReference type="ARBA" id="ARBA00022741"/>
    </source>
</evidence>
<dbReference type="AlphaFoldDB" id="A0A2U9IJ55"/>
<evidence type="ECO:0000313" key="4">
    <source>
        <dbReference type="EMBL" id="AWR96050.1"/>
    </source>
</evidence>
<dbReference type="PANTHER" id="PTHR10256:SF0">
    <property type="entry name" value="INACTIVE SELENIDE, WATER DIKINASE-LIKE PROTEIN-RELATED"/>
    <property type="match status" value="1"/>
</dbReference>
<dbReference type="InterPro" id="IPR036676">
    <property type="entry name" value="PurM-like_C_sf"/>
</dbReference>
<dbReference type="GO" id="GO:0005524">
    <property type="term" value="F:ATP binding"/>
    <property type="evidence" value="ECO:0007669"/>
    <property type="project" value="UniProtKB-KW"/>
</dbReference>
<dbReference type="GO" id="GO:0005737">
    <property type="term" value="C:cytoplasm"/>
    <property type="evidence" value="ECO:0007669"/>
    <property type="project" value="TreeGrafter"/>
</dbReference>
<feature type="domain" description="PurM-like C-terminal" evidence="3">
    <location>
        <begin position="342"/>
        <end position="444"/>
    </location>
</feature>
<dbReference type="KEGG" id="abri:DFR85_13930"/>
<keyword evidence="5" id="KW-1185">Reference proteome</keyword>
<proteinExistence type="predicted"/>
<evidence type="ECO:0000313" key="5">
    <source>
        <dbReference type="Proteomes" id="UP000248044"/>
    </source>
</evidence>
<organism evidence="4 5">
    <name type="scientific">Acidianus brierleyi</name>
    <dbReference type="NCBI Taxonomy" id="41673"/>
    <lineage>
        <taxon>Archaea</taxon>
        <taxon>Thermoproteota</taxon>
        <taxon>Thermoprotei</taxon>
        <taxon>Sulfolobales</taxon>
        <taxon>Sulfolobaceae</taxon>
        <taxon>Acidianus</taxon>
    </lineage>
</organism>
<dbReference type="NCBIfam" id="NF038049">
    <property type="entry name" value="SelD_rel_HyperS"/>
    <property type="match status" value="1"/>
</dbReference>
<dbReference type="GO" id="GO:0004756">
    <property type="term" value="F:selenide, water dikinase activity"/>
    <property type="evidence" value="ECO:0007669"/>
    <property type="project" value="TreeGrafter"/>
</dbReference>